<dbReference type="InterPro" id="IPR035916">
    <property type="entry name" value="Egg_lysin_sf"/>
</dbReference>
<keyword evidence="3" id="KW-0278">Fertilization</keyword>
<evidence type="ECO:0000256" key="3">
    <source>
        <dbReference type="ARBA" id="ARBA00023279"/>
    </source>
</evidence>
<proteinExistence type="evidence at transcript level"/>
<evidence type="ECO:0000256" key="4">
    <source>
        <dbReference type="ARBA" id="ARBA00029785"/>
    </source>
</evidence>
<dbReference type="Gene3D" id="1.20.150.10">
    <property type="entry name" value="Fertilization protein"/>
    <property type="match status" value="1"/>
</dbReference>
<evidence type="ECO:0000256" key="2">
    <source>
        <dbReference type="ARBA" id="ARBA00022729"/>
    </source>
</evidence>
<dbReference type="Pfam" id="PF01303">
    <property type="entry name" value="Egg_lysin"/>
    <property type="match status" value="1"/>
</dbReference>
<protein>
    <recommendedName>
        <fullName evidence="1">Egg-lysin</fullName>
    </recommendedName>
    <alternativeName>
        <fullName evidence="4">Sperm-lysin</fullName>
    </alternativeName>
</protein>
<dbReference type="AlphaFoldDB" id="Q25187"/>
<accession>Q25187</accession>
<dbReference type="SUPFAM" id="SSF47082">
    <property type="entry name" value="Fertilization protein"/>
    <property type="match status" value="1"/>
</dbReference>
<feature type="signal peptide" evidence="5">
    <location>
        <begin position="1"/>
        <end position="18"/>
    </location>
</feature>
<evidence type="ECO:0000256" key="1">
    <source>
        <dbReference type="ARBA" id="ARBA00020186"/>
    </source>
</evidence>
<feature type="chain" id="PRO_5004202790" description="Egg-lysin" evidence="5">
    <location>
        <begin position="19"/>
        <end position="152"/>
    </location>
</feature>
<evidence type="ECO:0000256" key="5">
    <source>
        <dbReference type="SAM" id="SignalP"/>
    </source>
</evidence>
<evidence type="ECO:0000313" key="6">
    <source>
        <dbReference type="EMBL" id="AAA57519.1"/>
    </source>
</evidence>
<keyword evidence="2 5" id="KW-0732">Signal</keyword>
<sequence>MKLLVLCVLTMTVTVAMSRRWTFIPRKRLPMAHEVALKVEIIAGFNKKLDIWLARHGSRLSPIQKKTLYFVNRRYMQTHWSNYMLWVKRRINSLGRPGTTADYRNLGAEIGRRVPLELTYSFLVRRNLIPQWRQYMADLMARRVADIPVARG</sequence>
<name>Q25187_HALVR</name>
<dbReference type="GO" id="GO:0007338">
    <property type="term" value="P:single fertilization"/>
    <property type="evidence" value="ECO:0007669"/>
    <property type="project" value="UniProtKB-KW"/>
</dbReference>
<dbReference type="PRINTS" id="PR01882">
    <property type="entry name" value="LYSIN"/>
</dbReference>
<reference evidence="6" key="1">
    <citation type="submission" date="1995-01" db="EMBL/GenBank/DDBJ databases">
        <title>Evolution and systematics of Haliotidae: inferrence from DNA sequences of sperm lysin.</title>
        <authorList>
            <person name="Lee Y.-H."/>
            <person name="Vacquier V.D."/>
        </authorList>
    </citation>
    <scope>NUCLEOTIDE SEQUENCE</scope>
    <source>
        <tissue evidence="6">Testis</tissue>
    </source>
</reference>
<organism evidence="6">
    <name type="scientific">Haliotis varia</name>
    <name type="common">Variable abalone</name>
    <dbReference type="NCBI Taxonomy" id="37750"/>
    <lineage>
        <taxon>Eukaryota</taxon>
        <taxon>Metazoa</taxon>
        <taxon>Spiralia</taxon>
        <taxon>Lophotrochozoa</taxon>
        <taxon>Mollusca</taxon>
        <taxon>Gastropoda</taxon>
        <taxon>Vetigastropoda</taxon>
        <taxon>Lepetellida</taxon>
        <taxon>Haliotoidea</taxon>
        <taxon>Haliotidae</taxon>
        <taxon>Haliotis</taxon>
    </lineage>
</organism>
<dbReference type="InterPro" id="IPR001379">
    <property type="entry name" value="Egg_lysin"/>
</dbReference>
<dbReference type="CDD" id="cd00243">
    <property type="entry name" value="Lysin-Sp18"/>
    <property type="match status" value="1"/>
</dbReference>
<dbReference type="EMBL" id="L35181">
    <property type="protein sequence ID" value="AAA57519.1"/>
    <property type="molecule type" value="mRNA"/>
</dbReference>